<accession>A0A812TZ33</accession>
<evidence type="ECO:0000256" key="1">
    <source>
        <dbReference type="SAM" id="MobiDB-lite"/>
    </source>
</evidence>
<dbReference type="EMBL" id="CAJNDS010002621">
    <property type="protein sequence ID" value="CAE7547484.1"/>
    <property type="molecule type" value="Genomic_DNA"/>
</dbReference>
<dbReference type="AlphaFoldDB" id="A0A812TZ33"/>
<keyword evidence="2" id="KW-0472">Membrane</keyword>
<evidence type="ECO:0000256" key="2">
    <source>
        <dbReference type="SAM" id="Phobius"/>
    </source>
</evidence>
<dbReference type="Proteomes" id="UP000604046">
    <property type="component" value="Unassembled WGS sequence"/>
</dbReference>
<protein>
    <submittedName>
        <fullName evidence="3">Uncharacterized protein</fullName>
    </submittedName>
</protein>
<name>A0A812TZ33_9DINO</name>
<feature type="region of interest" description="Disordered" evidence="1">
    <location>
        <begin position="294"/>
        <end position="361"/>
    </location>
</feature>
<dbReference type="OrthoDB" id="413734at2759"/>
<evidence type="ECO:0000313" key="3">
    <source>
        <dbReference type="EMBL" id="CAE7547484.1"/>
    </source>
</evidence>
<feature type="transmembrane region" description="Helical" evidence="2">
    <location>
        <begin position="83"/>
        <end position="102"/>
    </location>
</feature>
<keyword evidence="2" id="KW-0812">Transmembrane</keyword>
<reference evidence="3" key="1">
    <citation type="submission" date="2021-02" db="EMBL/GenBank/DDBJ databases">
        <authorList>
            <person name="Dougan E. K."/>
            <person name="Rhodes N."/>
            <person name="Thang M."/>
            <person name="Chan C."/>
        </authorList>
    </citation>
    <scope>NUCLEOTIDE SEQUENCE</scope>
</reference>
<feature type="compositionally biased region" description="Pro residues" evidence="1">
    <location>
        <begin position="301"/>
        <end position="311"/>
    </location>
</feature>
<comment type="caution">
    <text evidence="3">The sequence shown here is derived from an EMBL/GenBank/DDBJ whole genome shotgun (WGS) entry which is preliminary data.</text>
</comment>
<gene>
    <name evidence="3" type="ORF">SNAT2548_LOCUS30727</name>
</gene>
<keyword evidence="4" id="KW-1185">Reference proteome</keyword>
<keyword evidence="2" id="KW-1133">Transmembrane helix</keyword>
<organism evidence="3 4">
    <name type="scientific">Symbiodinium natans</name>
    <dbReference type="NCBI Taxonomy" id="878477"/>
    <lineage>
        <taxon>Eukaryota</taxon>
        <taxon>Sar</taxon>
        <taxon>Alveolata</taxon>
        <taxon>Dinophyceae</taxon>
        <taxon>Suessiales</taxon>
        <taxon>Symbiodiniaceae</taxon>
        <taxon>Symbiodinium</taxon>
    </lineage>
</organism>
<proteinExistence type="predicted"/>
<evidence type="ECO:0000313" key="4">
    <source>
        <dbReference type="Proteomes" id="UP000604046"/>
    </source>
</evidence>
<feature type="compositionally biased region" description="Basic and acidic residues" evidence="1">
    <location>
        <begin position="350"/>
        <end position="361"/>
    </location>
</feature>
<sequence length="361" mass="39879">MDGDCDSYDPLGVANMTGRATLLQTLCEDFRLPEMLRGLCLKQKLDLIQYFRCRRDQPFMCQMWAMSCDPHDPLARAYIMAGWAYLYIPTGAVFVFCVGVLLRGALCGKQGVCGCGTIPSDRALQRSVCERASALLVQMKEGNLDRTYMDRIKLDVEFAMLLADFLLDLNCLYQYAVSGKHWGFAALQATIVVITLVAELRNGPAKLFTSFLESHALGFPTDTYLRIVKSEKSIEAPLSLLLQYVAAFHFSDSPEAFLSTCVSMVFSVLAVTKAAYIQLHLGLNELLDVEDSNPLEDAPLPSQPPSFPQFPPGIDLPQLPPGLPPATTAVPKQQQGFSPPPAPLPPIQVEVRRYGKGHDRE</sequence>